<reference evidence="2 3" key="1">
    <citation type="submission" date="2024-01" db="EMBL/GenBank/DDBJ databases">
        <title>The diversity of rhizobia nodulating Mimosa spp. in eleven states of Brazil covering several biomes is determined by host plant, location, and edaphic factors.</title>
        <authorList>
            <person name="Rouws L."/>
            <person name="Barauna A."/>
            <person name="Beukes C."/>
            <person name="De Faria S.M."/>
            <person name="Gross E."/>
            <person name="Dos Reis Junior F.B."/>
            <person name="Simon M."/>
            <person name="Maluk M."/>
            <person name="Odee D.W."/>
            <person name="Kenicer G."/>
            <person name="Young J.P.W."/>
            <person name="Reis V.M."/>
            <person name="Zilli J."/>
            <person name="James E.K."/>
        </authorList>
    </citation>
    <scope>NUCLEOTIDE SEQUENCE [LARGE SCALE GENOMIC DNA]</scope>
    <source>
        <strain evidence="2 3">JPY77</strain>
    </source>
</reference>
<proteinExistence type="predicted"/>
<gene>
    <name evidence="2" type="ORF">V4C55_39585</name>
</gene>
<sequence>MVTLYDGGVLSPAVLQRVLEAFIGAKVQWDTDVEIRSVDGRTMHDIVVTTLMPGNQPKQAAGQFARIIAHLRTGEAGRYAPFDAPMPTNNQDAGQGHDEPSEEDEALIERPDVARTKRRNHKPPANKRTSKPSSGFNPLVNARLPGKR</sequence>
<keyword evidence="3" id="KW-1185">Reference proteome</keyword>
<dbReference type="Proteomes" id="UP001494588">
    <property type="component" value="Unassembled WGS sequence"/>
</dbReference>
<evidence type="ECO:0000313" key="2">
    <source>
        <dbReference type="EMBL" id="MEM5291833.1"/>
    </source>
</evidence>
<feature type="compositionally biased region" description="Basic residues" evidence="1">
    <location>
        <begin position="116"/>
        <end position="130"/>
    </location>
</feature>
<evidence type="ECO:0000256" key="1">
    <source>
        <dbReference type="SAM" id="MobiDB-lite"/>
    </source>
</evidence>
<dbReference type="EMBL" id="JAZHGC010000061">
    <property type="protein sequence ID" value="MEM5291833.1"/>
    <property type="molecule type" value="Genomic_DNA"/>
</dbReference>
<organism evidence="2 3">
    <name type="scientific">Paraburkholderia sabiae</name>
    <dbReference type="NCBI Taxonomy" id="273251"/>
    <lineage>
        <taxon>Bacteria</taxon>
        <taxon>Pseudomonadati</taxon>
        <taxon>Pseudomonadota</taxon>
        <taxon>Betaproteobacteria</taxon>
        <taxon>Burkholderiales</taxon>
        <taxon>Burkholderiaceae</taxon>
        <taxon>Paraburkholderia</taxon>
    </lineage>
</organism>
<evidence type="ECO:0000313" key="3">
    <source>
        <dbReference type="Proteomes" id="UP001494588"/>
    </source>
</evidence>
<name>A0ABU9QRQ3_9BURK</name>
<feature type="region of interest" description="Disordered" evidence="1">
    <location>
        <begin position="78"/>
        <end position="148"/>
    </location>
</feature>
<protein>
    <submittedName>
        <fullName evidence="2">Uncharacterized protein</fullName>
    </submittedName>
</protein>
<accession>A0ABU9QRQ3</accession>
<comment type="caution">
    <text evidence="2">The sequence shown here is derived from an EMBL/GenBank/DDBJ whole genome shotgun (WGS) entry which is preliminary data.</text>
</comment>
<dbReference type="RefSeq" id="WP_342965431.1">
    <property type="nucleotide sequence ID" value="NZ_JAZHGC010000061.1"/>
</dbReference>